<accession>A0A1K1M4C4</accession>
<dbReference type="EMBL" id="FPIZ01000001">
    <property type="protein sequence ID" value="SFW16806.1"/>
    <property type="molecule type" value="Genomic_DNA"/>
</dbReference>
<evidence type="ECO:0000256" key="1">
    <source>
        <dbReference type="SAM" id="Phobius"/>
    </source>
</evidence>
<organism evidence="2 4">
    <name type="scientific">Chitinophaga sancti</name>
    <dbReference type="NCBI Taxonomy" id="1004"/>
    <lineage>
        <taxon>Bacteria</taxon>
        <taxon>Pseudomonadati</taxon>
        <taxon>Bacteroidota</taxon>
        <taxon>Chitinophagia</taxon>
        <taxon>Chitinophagales</taxon>
        <taxon>Chitinophagaceae</taxon>
        <taxon>Chitinophaga</taxon>
    </lineage>
</organism>
<dbReference type="RefSeq" id="WP_072356890.1">
    <property type="nucleotide sequence ID" value="NZ_CP139972.1"/>
</dbReference>
<keyword evidence="1" id="KW-0812">Transmembrane</keyword>
<keyword evidence="1" id="KW-1133">Transmembrane helix</keyword>
<gene>
    <name evidence="2" type="ORF">SAMN05661012_00360</name>
    <name evidence="3" type="ORF">SR876_32550</name>
</gene>
<reference evidence="3 5" key="2">
    <citation type="submission" date="2023-11" db="EMBL/GenBank/DDBJ databases">
        <title>MicrobeMod: A computational toolkit for identifying prokaryotic methylation and restriction-modification with nanopore sequencing.</title>
        <authorList>
            <person name="Crits-Christoph A."/>
            <person name="Kang S.C."/>
            <person name="Lee H."/>
            <person name="Ostrov N."/>
        </authorList>
    </citation>
    <scope>NUCLEOTIDE SEQUENCE [LARGE SCALE GENOMIC DNA]</scope>
    <source>
        <strain evidence="3 5">ATCC 23090</strain>
    </source>
</reference>
<dbReference type="STRING" id="1004.SAMN05661012_00360"/>
<evidence type="ECO:0000313" key="2">
    <source>
        <dbReference type="EMBL" id="SFW16806.1"/>
    </source>
</evidence>
<protein>
    <submittedName>
        <fullName evidence="2">Uncharacterized protein</fullName>
    </submittedName>
</protein>
<sequence length="92" mass="10862">MENLVSPVLVLIIFVTLLIVFRRVSWWYWGLDQFIRTQKKQELLLEQLVIDKIGKVPTIKVKEVATGEVVEISIDGWVDLQIQYPKKFTRVY</sequence>
<reference evidence="2 4" key="1">
    <citation type="submission" date="2016-11" db="EMBL/GenBank/DDBJ databases">
        <authorList>
            <person name="Jaros S."/>
            <person name="Januszkiewicz K."/>
            <person name="Wedrychowicz H."/>
        </authorList>
    </citation>
    <scope>NUCLEOTIDE SEQUENCE [LARGE SCALE GENOMIC DNA]</scope>
    <source>
        <strain evidence="2 4">DSM 784</strain>
    </source>
</reference>
<dbReference type="Proteomes" id="UP001326715">
    <property type="component" value="Chromosome"/>
</dbReference>
<feature type="transmembrane region" description="Helical" evidence="1">
    <location>
        <begin position="6"/>
        <end position="29"/>
    </location>
</feature>
<evidence type="ECO:0000313" key="5">
    <source>
        <dbReference type="Proteomes" id="UP001326715"/>
    </source>
</evidence>
<dbReference type="Proteomes" id="UP000183788">
    <property type="component" value="Unassembled WGS sequence"/>
</dbReference>
<dbReference type="AlphaFoldDB" id="A0A1K1M4C4"/>
<keyword evidence="5" id="KW-1185">Reference proteome</keyword>
<proteinExistence type="predicted"/>
<evidence type="ECO:0000313" key="4">
    <source>
        <dbReference type="Proteomes" id="UP000183788"/>
    </source>
</evidence>
<evidence type="ECO:0000313" key="3">
    <source>
        <dbReference type="EMBL" id="WQG89665.1"/>
    </source>
</evidence>
<dbReference type="EMBL" id="CP140154">
    <property type="protein sequence ID" value="WQG89665.1"/>
    <property type="molecule type" value="Genomic_DNA"/>
</dbReference>
<keyword evidence="1" id="KW-0472">Membrane</keyword>
<name>A0A1K1M4C4_9BACT</name>